<feature type="transmembrane region" description="Helical" evidence="2">
    <location>
        <begin position="5"/>
        <end position="24"/>
    </location>
</feature>
<sequence length="91" mass="11202">MSFLFLLFCIPFMVLLFFLLVFLWLPLRLLAGPLLILGIFLLLRRSARKRPEPWQRYGRSNYRRQQHHSQRRPRKKARDVRVQDEDDWSDF</sequence>
<protein>
    <submittedName>
        <fullName evidence="3">Uncharacterized protein</fullName>
    </submittedName>
</protein>
<name>A0A1K2I5B9_9LACO</name>
<feature type="transmembrane region" description="Helical" evidence="2">
    <location>
        <begin position="30"/>
        <end position="47"/>
    </location>
</feature>
<dbReference type="AlphaFoldDB" id="A0A1K2I5B9"/>
<keyword evidence="2" id="KW-0472">Membrane</keyword>
<accession>A0A1K2I5B9</accession>
<keyword evidence="2" id="KW-0812">Transmembrane</keyword>
<feature type="region of interest" description="Disordered" evidence="1">
    <location>
        <begin position="54"/>
        <end position="91"/>
    </location>
</feature>
<evidence type="ECO:0000256" key="2">
    <source>
        <dbReference type="SAM" id="Phobius"/>
    </source>
</evidence>
<keyword evidence="2" id="KW-1133">Transmembrane helix</keyword>
<feature type="compositionally biased region" description="Basic residues" evidence="1">
    <location>
        <begin position="61"/>
        <end position="78"/>
    </location>
</feature>
<reference evidence="3" key="1">
    <citation type="submission" date="2016-11" db="EMBL/GenBank/DDBJ databases">
        <authorList>
            <person name="Jaros S."/>
            <person name="Januszkiewicz K."/>
            <person name="Wedrychowicz H."/>
        </authorList>
    </citation>
    <scope>NUCLEOTIDE SEQUENCE</scope>
    <source>
        <strain evidence="3">ACA-DC 565</strain>
    </source>
</reference>
<gene>
    <name evidence="3" type="ORF">LREN565_0702</name>
</gene>
<organism evidence="3">
    <name type="scientific">Loigolactobacillus rennini</name>
    <dbReference type="NCBI Taxonomy" id="238013"/>
    <lineage>
        <taxon>Bacteria</taxon>
        <taxon>Bacillati</taxon>
        <taxon>Bacillota</taxon>
        <taxon>Bacilli</taxon>
        <taxon>Lactobacillales</taxon>
        <taxon>Lactobacillaceae</taxon>
        <taxon>Loigolactobacillus</taxon>
    </lineage>
</organism>
<evidence type="ECO:0000256" key="1">
    <source>
        <dbReference type="SAM" id="MobiDB-lite"/>
    </source>
</evidence>
<proteinExistence type="predicted"/>
<evidence type="ECO:0000313" key="3">
    <source>
        <dbReference type="EMBL" id="SFZ87589.1"/>
    </source>
</evidence>
<dbReference type="EMBL" id="LT634362">
    <property type="protein sequence ID" value="SFZ87589.1"/>
    <property type="molecule type" value="Genomic_DNA"/>
</dbReference>